<keyword evidence="4" id="KW-0106">Calcium</keyword>
<dbReference type="GO" id="GO:0046872">
    <property type="term" value="F:metal ion binding"/>
    <property type="evidence" value="ECO:0007669"/>
    <property type="project" value="UniProtKB-KW"/>
</dbReference>
<comment type="similarity">
    <text evidence="1">Belongs to the sulfatase family.</text>
</comment>
<dbReference type="Pfam" id="PF00884">
    <property type="entry name" value="Sulfatase"/>
    <property type="match status" value="1"/>
</dbReference>
<evidence type="ECO:0000259" key="6">
    <source>
        <dbReference type="Pfam" id="PF00884"/>
    </source>
</evidence>
<dbReference type="GO" id="GO:0004065">
    <property type="term" value="F:arylsulfatase activity"/>
    <property type="evidence" value="ECO:0007669"/>
    <property type="project" value="TreeGrafter"/>
</dbReference>
<dbReference type="CDD" id="cd16025">
    <property type="entry name" value="PAS_like"/>
    <property type="match status" value="1"/>
</dbReference>
<dbReference type="Gene3D" id="3.40.720.10">
    <property type="entry name" value="Alkaline Phosphatase, subunit A"/>
    <property type="match status" value="1"/>
</dbReference>
<proteinExistence type="inferred from homology"/>
<dbReference type="InterPro" id="IPR000917">
    <property type="entry name" value="Sulfatase_N"/>
</dbReference>
<feature type="domain" description="Sulfatase N-terminal" evidence="6">
    <location>
        <begin position="34"/>
        <end position="438"/>
    </location>
</feature>
<dbReference type="PANTHER" id="PTHR42693">
    <property type="entry name" value="ARYLSULFATASE FAMILY MEMBER"/>
    <property type="match status" value="1"/>
</dbReference>
<protein>
    <submittedName>
        <fullName evidence="7">Arylsulfatase</fullName>
    </submittedName>
</protein>
<dbReference type="PANTHER" id="PTHR42693:SF33">
    <property type="entry name" value="ARYLSULFATASE"/>
    <property type="match status" value="1"/>
</dbReference>
<evidence type="ECO:0000256" key="2">
    <source>
        <dbReference type="ARBA" id="ARBA00022723"/>
    </source>
</evidence>
<accession>W8QVM1</accession>
<feature type="signal peptide" evidence="5">
    <location>
        <begin position="1"/>
        <end position="19"/>
    </location>
</feature>
<dbReference type="KEGG" id="pstt:CH92_04300"/>
<keyword evidence="2" id="KW-0479">Metal-binding</keyword>
<dbReference type="AlphaFoldDB" id="W8QVM1"/>
<dbReference type="EMBL" id="CP007441">
    <property type="protein sequence ID" value="AHL74349.1"/>
    <property type="molecule type" value="Genomic_DNA"/>
</dbReference>
<keyword evidence="3" id="KW-0378">Hydrolase</keyword>
<dbReference type="PROSITE" id="PS00149">
    <property type="entry name" value="SULFATASE_2"/>
    <property type="match status" value="1"/>
</dbReference>
<dbReference type="InterPro" id="IPR050738">
    <property type="entry name" value="Sulfatase"/>
</dbReference>
<evidence type="ECO:0000256" key="4">
    <source>
        <dbReference type="ARBA" id="ARBA00022837"/>
    </source>
</evidence>
<name>W8QVM1_STUST</name>
<evidence type="ECO:0000313" key="7">
    <source>
        <dbReference type="EMBL" id="AHL74349.1"/>
    </source>
</evidence>
<dbReference type="InterPro" id="IPR017850">
    <property type="entry name" value="Alkaline_phosphatase_core_sf"/>
</dbReference>
<dbReference type="PROSITE" id="PS00523">
    <property type="entry name" value="SULFATASE_1"/>
    <property type="match status" value="1"/>
</dbReference>
<evidence type="ECO:0000256" key="3">
    <source>
        <dbReference type="ARBA" id="ARBA00022801"/>
    </source>
</evidence>
<evidence type="ECO:0000256" key="1">
    <source>
        <dbReference type="ARBA" id="ARBA00008779"/>
    </source>
</evidence>
<feature type="chain" id="PRO_5004912026" evidence="5">
    <location>
        <begin position="20"/>
        <end position="572"/>
    </location>
</feature>
<reference evidence="7 8" key="2">
    <citation type="submission" date="2014-03" db="EMBL/GenBank/DDBJ databases">
        <authorList>
            <person name="Baltrus D."/>
            <person name="Dougherty K."/>
        </authorList>
    </citation>
    <scope>NUCLEOTIDE SEQUENCE</scope>
    <source>
        <strain evidence="7 8">28a24</strain>
    </source>
</reference>
<dbReference type="Gene3D" id="3.30.1120.10">
    <property type="match status" value="1"/>
</dbReference>
<dbReference type="PATRIC" id="fig|316.77.peg.851"/>
<dbReference type="Proteomes" id="UP000019522">
    <property type="component" value="Chromosome"/>
</dbReference>
<keyword evidence="5" id="KW-0732">Signal</keyword>
<gene>
    <name evidence="7" type="ORF">CH92_04300</name>
</gene>
<organism evidence="7 8">
    <name type="scientific">Stutzerimonas stutzeri</name>
    <name type="common">Pseudomonas stutzeri</name>
    <dbReference type="NCBI Taxonomy" id="316"/>
    <lineage>
        <taxon>Bacteria</taxon>
        <taxon>Pseudomonadati</taxon>
        <taxon>Pseudomonadota</taxon>
        <taxon>Gammaproteobacteria</taxon>
        <taxon>Pseudomonadales</taxon>
        <taxon>Pseudomonadaceae</taxon>
        <taxon>Stutzerimonas</taxon>
    </lineage>
</organism>
<dbReference type="SUPFAM" id="SSF53649">
    <property type="entry name" value="Alkaline phosphatase-like"/>
    <property type="match status" value="1"/>
</dbReference>
<reference evidence="8" key="1">
    <citation type="journal article" date="2014" name="Genome Announc.">
        <title>Complete Genome Sequence of the Highly Transformable Pseudomonas stutzeri Strain 28a24.</title>
        <authorList>
            <person name="Smith B.A."/>
            <person name="Dougherty K.M."/>
            <person name="Baltrus D.A."/>
        </authorList>
    </citation>
    <scope>NUCLEOTIDE SEQUENCE [LARGE SCALE GENOMIC DNA]</scope>
    <source>
        <strain evidence="8">28a24</strain>
    </source>
</reference>
<sequence length="572" mass="62994">MCRIALSLCAMGAASLGIAAPAASESAKGDADRPNVLLIVADDLGYSDLGAFGGEIPTPNLDQLANQGMLLTNHYVTPTCSPTRAALMAGTDNHLAGLGTMGEYLPQAPKLQGKPGYEGYLNDRVYWLPEVMRDAGYHTYMAGKWHLGTKPEQWPVARGFEHSFALINGGGSHFAPVPGKPIFADRAQYVEDDQRTELPTDFYSSKSYTDKLIQYVKQNHGDGKPFFAWAAYTAPHWPLHAPDEDIQKFKGQYAAGYEAIRAARLERLKSLGLMDEDAQPNLGLPKSKDYPSWDMLTPEEQANEARRMEVYAAMVHNMDRHVGRLIQTLKDLGEYDNTLVIFMSDNGAEATDSFFPPNENTDNSVENIGRRLSNVGYGARWAEVSATPFRLFKGYTAEGGISSPAFVRLPGQNGSTERINVPTHVTDIAPTILDFAGIRLPEGNKYNGRAVSPMSGVTLAPVLKGDASTEQLANRVLVGELFGGRYVRDGKWKLVSVMVPFAKNEWELYDLEQDRSESHNVAAEHPEIVMQMVRLWDQYVVQNGVVFAPNERMPDVRRGAKSEIKLPGAKAH</sequence>
<evidence type="ECO:0000313" key="8">
    <source>
        <dbReference type="Proteomes" id="UP000019522"/>
    </source>
</evidence>
<evidence type="ECO:0000256" key="5">
    <source>
        <dbReference type="SAM" id="SignalP"/>
    </source>
</evidence>
<dbReference type="InterPro" id="IPR024607">
    <property type="entry name" value="Sulfatase_CS"/>
</dbReference>